<name>A0A841Q8X7_9BACI</name>
<dbReference type="Pfam" id="PF04203">
    <property type="entry name" value="Sortase"/>
    <property type="match status" value="1"/>
</dbReference>
<dbReference type="EMBL" id="JACHGH010000012">
    <property type="protein sequence ID" value="MBB6454773.1"/>
    <property type="molecule type" value="Genomic_DNA"/>
</dbReference>
<feature type="active site" description="Proton donor/acceptor" evidence="2">
    <location>
        <position position="119"/>
    </location>
</feature>
<dbReference type="PROSITE" id="PS00758">
    <property type="entry name" value="ARGE_DAPE_CPG2_1"/>
    <property type="match status" value="1"/>
</dbReference>
<organism evidence="3 4">
    <name type="scientific">Salirhabdus euzebyi</name>
    <dbReference type="NCBI Taxonomy" id="394506"/>
    <lineage>
        <taxon>Bacteria</taxon>
        <taxon>Bacillati</taxon>
        <taxon>Bacillota</taxon>
        <taxon>Bacilli</taxon>
        <taxon>Bacillales</taxon>
        <taxon>Bacillaceae</taxon>
        <taxon>Salirhabdus</taxon>
    </lineage>
</organism>
<dbReference type="InterPro" id="IPR001261">
    <property type="entry name" value="ArgE/DapE_CS"/>
</dbReference>
<evidence type="ECO:0000256" key="2">
    <source>
        <dbReference type="PIRSR" id="PIRSR605754-1"/>
    </source>
</evidence>
<dbReference type="EC" id="3.4.22.70" evidence="3"/>
<feature type="active site" description="Acyl-thioester intermediate" evidence="2">
    <location>
        <position position="177"/>
    </location>
</feature>
<dbReference type="NCBIfam" id="NF033746">
    <property type="entry name" value="class_D_sortase"/>
    <property type="match status" value="1"/>
</dbReference>
<evidence type="ECO:0000313" key="3">
    <source>
        <dbReference type="EMBL" id="MBB6454773.1"/>
    </source>
</evidence>
<dbReference type="InterPro" id="IPR053525">
    <property type="entry name" value="Sortase_D"/>
</dbReference>
<keyword evidence="4" id="KW-1185">Reference proteome</keyword>
<keyword evidence="1 3" id="KW-0378">Hydrolase</keyword>
<dbReference type="NCBIfam" id="TIGR01076">
    <property type="entry name" value="sortase_fam"/>
    <property type="match status" value="1"/>
</dbReference>
<comment type="caution">
    <text evidence="3">The sequence shown here is derived from an EMBL/GenBank/DDBJ whole genome shotgun (WGS) entry which is preliminary data.</text>
</comment>
<dbReference type="CDD" id="cd05828">
    <property type="entry name" value="Sortase_D_1"/>
    <property type="match status" value="1"/>
</dbReference>
<protein>
    <submittedName>
        <fullName evidence="3">Sortase A</fullName>
        <ecNumber evidence="3">3.4.22.70</ecNumber>
    </submittedName>
</protein>
<proteinExistence type="predicted"/>
<reference evidence="3 4" key="1">
    <citation type="submission" date="2020-08" db="EMBL/GenBank/DDBJ databases">
        <title>Genomic Encyclopedia of Type Strains, Phase IV (KMG-IV): sequencing the most valuable type-strain genomes for metagenomic binning, comparative biology and taxonomic classification.</title>
        <authorList>
            <person name="Goeker M."/>
        </authorList>
    </citation>
    <scope>NUCLEOTIDE SEQUENCE [LARGE SCALE GENOMIC DNA]</scope>
    <source>
        <strain evidence="3 4">DSM 19612</strain>
    </source>
</reference>
<accession>A0A841Q8X7</accession>
<dbReference type="Proteomes" id="UP000581688">
    <property type="component" value="Unassembled WGS sequence"/>
</dbReference>
<dbReference type="InterPro" id="IPR041999">
    <property type="entry name" value="Sortase_D_1"/>
</dbReference>
<dbReference type="Gene3D" id="2.40.260.10">
    <property type="entry name" value="Sortase"/>
    <property type="match status" value="1"/>
</dbReference>
<gene>
    <name evidence="3" type="ORF">HNQ94_003262</name>
</gene>
<evidence type="ECO:0000256" key="1">
    <source>
        <dbReference type="ARBA" id="ARBA00022801"/>
    </source>
</evidence>
<dbReference type="AlphaFoldDB" id="A0A841Q8X7"/>
<dbReference type="InterPro" id="IPR023365">
    <property type="entry name" value="Sortase_dom-sf"/>
</dbReference>
<dbReference type="RefSeq" id="WP_246200052.1">
    <property type="nucleotide sequence ID" value="NZ_CADDWK010000014.1"/>
</dbReference>
<dbReference type="SUPFAM" id="SSF63817">
    <property type="entry name" value="Sortase"/>
    <property type="match status" value="1"/>
</dbReference>
<dbReference type="GO" id="GO:0016787">
    <property type="term" value="F:hydrolase activity"/>
    <property type="evidence" value="ECO:0007669"/>
    <property type="project" value="UniProtKB-KW"/>
</dbReference>
<evidence type="ECO:0000313" key="4">
    <source>
        <dbReference type="Proteomes" id="UP000581688"/>
    </source>
</evidence>
<dbReference type="InterPro" id="IPR005754">
    <property type="entry name" value="Sortase"/>
</dbReference>
<sequence length="198" mass="22095">MKKLSLLFMIAGFTLLLYSAWNIWGMKQNEQKSLAEAKELVGAQQSNSEHKDGKTKSTISFDDFHPKKGDVIGVLYLPAIDSELPIIEGTSEDELERGVGHYSDTVFPGEKDQILLSGHRDTVFRKLGDLQTGDQLIVELPYGTFTYEIYETKIVDADDTTVIASTYPNEVLTLSTCYPFGFVGDAPERYIIFANPVN</sequence>